<dbReference type="InterPro" id="IPR056884">
    <property type="entry name" value="NPHP3-like_N"/>
</dbReference>
<dbReference type="PROSITE" id="PS50157">
    <property type="entry name" value="ZINC_FINGER_C2H2_2"/>
    <property type="match status" value="2"/>
</dbReference>
<dbReference type="OrthoDB" id="21416at2759"/>
<dbReference type="Proteomes" id="UP000799776">
    <property type="component" value="Unassembled WGS sequence"/>
</dbReference>
<dbReference type="GO" id="GO:0008270">
    <property type="term" value="F:zinc ion binding"/>
    <property type="evidence" value="ECO:0007669"/>
    <property type="project" value="UniProtKB-KW"/>
</dbReference>
<dbReference type="PROSITE" id="PS00028">
    <property type="entry name" value="ZINC_FINGER_C2H2_1"/>
    <property type="match status" value="2"/>
</dbReference>
<dbReference type="SUPFAM" id="SSF57667">
    <property type="entry name" value="beta-beta-alpha zinc fingers"/>
    <property type="match status" value="1"/>
</dbReference>
<proteinExistence type="predicted"/>
<feature type="domain" description="C2H2-type" evidence="3">
    <location>
        <begin position="794"/>
        <end position="821"/>
    </location>
</feature>
<keyword evidence="1" id="KW-0677">Repeat</keyword>
<gene>
    <name evidence="4" type="ORF">K490DRAFT_37933</name>
</gene>
<accession>A0A6A5YAS1</accession>
<sequence>MSNQGAVFDRVLELFKDKLSDDDASNFGVTTLEDLQKAIDEIQKKQASSRKMQNLNRLRPFLDAMDHYGKVIEVFVNTSDYLAFVWVRWHARTTKIGENLPQLAQFQILFKETSQMNLVLTQIFEDVLDFHWVALKYFKQRTWKQLFQATWPSFKPKITKILNNMRRHKSLIESQADLVHFEQLQQLRASEEVEFRHLKEAEDLRRRKEVDRWLSGASADIIHEKCQQAREDLPDSGKWIFDIPLFKTWFSLDFCSTTLLWLSGMPGSGALIVDEARRLSVPTVAYFYCRYEDAQRKTFIALARTILAQVLCQNEDLLLPLLFDRASKSGEITLTRLSVATELLDIALRTTKKTYIILDGLDECSRDERKMITTWFQNLISSVAPADTDSLRCLFVCQDDGPSRKDLSMVPNFKLHESDNRRDIADYAAFWSRKIQSKFDLTDSKTQDIGTMVTKEANGAVSIDLDEGAIDYEGRHIRVHSKDLCGSLVEVFSDETVSFVHSSARRYLVVQKYVDIASEELAMACLCIGYLNIPTLEQKPSQDVLLQGCYIFYDYAVAHWAGHLEAAVEQASDPNALTELAETVENFLSIHFRNPDDSLTILTPVYDRLQPLLSYDFLDFGSLVQAVAAFKKESATYGDTWENRTLDLSAMTLQLREFSENLVTPSTISASRSRLQTLYGKNLFKCPKINCQFFYQGYYTKVERDEHVAKHSRAFLCSVSGCPHATLGFASAPELKSHLATAHKGVTEFPADLMSGKDPKNEKDKLNCLECGRLFTTKSNLRAHSRTHSGERPFKCNTCNSSFARDFDCQRHKMTHTDQRIFVCHGSLKDGTTWGCGSSFSRRSTLDRHCNSPRGRGCNRPRD</sequence>
<organism evidence="4 5">
    <name type="scientific">Saccharata proteae CBS 121410</name>
    <dbReference type="NCBI Taxonomy" id="1314787"/>
    <lineage>
        <taxon>Eukaryota</taxon>
        <taxon>Fungi</taxon>
        <taxon>Dikarya</taxon>
        <taxon>Ascomycota</taxon>
        <taxon>Pezizomycotina</taxon>
        <taxon>Dothideomycetes</taxon>
        <taxon>Dothideomycetes incertae sedis</taxon>
        <taxon>Botryosphaeriales</taxon>
        <taxon>Saccharataceae</taxon>
        <taxon>Saccharata</taxon>
    </lineage>
</organism>
<dbReference type="InterPro" id="IPR013087">
    <property type="entry name" value="Znf_C2H2_type"/>
</dbReference>
<keyword evidence="5" id="KW-1185">Reference proteome</keyword>
<dbReference type="EMBL" id="ML978715">
    <property type="protein sequence ID" value="KAF2088965.1"/>
    <property type="molecule type" value="Genomic_DNA"/>
</dbReference>
<dbReference type="SMART" id="SM00355">
    <property type="entry name" value="ZnF_C2H2"/>
    <property type="match status" value="4"/>
</dbReference>
<reference evidence="4" key="1">
    <citation type="journal article" date="2020" name="Stud. Mycol.">
        <title>101 Dothideomycetes genomes: a test case for predicting lifestyles and emergence of pathogens.</title>
        <authorList>
            <person name="Haridas S."/>
            <person name="Albert R."/>
            <person name="Binder M."/>
            <person name="Bloem J."/>
            <person name="Labutti K."/>
            <person name="Salamov A."/>
            <person name="Andreopoulos B."/>
            <person name="Baker S."/>
            <person name="Barry K."/>
            <person name="Bills G."/>
            <person name="Bluhm B."/>
            <person name="Cannon C."/>
            <person name="Castanera R."/>
            <person name="Culley D."/>
            <person name="Daum C."/>
            <person name="Ezra D."/>
            <person name="Gonzalez J."/>
            <person name="Henrissat B."/>
            <person name="Kuo A."/>
            <person name="Liang C."/>
            <person name="Lipzen A."/>
            <person name="Lutzoni F."/>
            <person name="Magnuson J."/>
            <person name="Mondo S."/>
            <person name="Nolan M."/>
            <person name="Ohm R."/>
            <person name="Pangilinan J."/>
            <person name="Park H.-J."/>
            <person name="Ramirez L."/>
            <person name="Alfaro M."/>
            <person name="Sun H."/>
            <person name="Tritt A."/>
            <person name="Yoshinaga Y."/>
            <person name="Zwiers L.-H."/>
            <person name="Turgeon B."/>
            <person name="Goodwin S."/>
            <person name="Spatafora J."/>
            <person name="Crous P."/>
            <person name="Grigoriev I."/>
        </authorList>
    </citation>
    <scope>NUCLEOTIDE SEQUENCE</scope>
    <source>
        <strain evidence="4">CBS 121410</strain>
    </source>
</reference>
<protein>
    <recommendedName>
        <fullName evidence="3">C2H2-type domain-containing protein</fullName>
    </recommendedName>
</protein>
<dbReference type="InterPro" id="IPR036236">
    <property type="entry name" value="Znf_C2H2_sf"/>
</dbReference>
<evidence type="ECO:0000256" key="1">
    <source>
        <dbReference type="ARBA" id="ARBA00022737"/>
    </source>
</evidence>
<evidence type="ECO:0000313" key="4">
    <source>
        <dbReference type="EMBL" id="KAF2088965.1"/>
    </source>
</evidence>
<dbReference type="PANTHER" id="PTHR10039">
    <property type="entry name" value="AMELOGENIN"/>
    <property type="match status" value="1"/>
</dbReference>
<name>A0A6A5YAS1_9PEZI</name>
<keyword evidence="2" id="KW-0479">Metal-binding</keyword>
<dbReference type="InterPro" id="IPR056125">
    <property type="entry name" value="DUF7708"/>
</dbReference>
<keyword evidence="2" id="KW-0863">Zinc-finger</keyword>
<dbReference type="Pfam" id="PF24883">
    <property type="entry name" value="NPHP3_N"/>
    <property type="match status" value="1"/>
</dbReference>
<keyword evidence="2" id="KW-0862">Zinc</keyword>
<dbReference type="AlphaFoldDB" id="A0A6A5YAS1"/>
<evidence type="ECO:0000313" key="5">
    <source>
        <dbReference type="Proteomes" id="UP000799776"/>
    </source>
</evidence>
<dbReference type="PANTHER" id="PTHR10039:SF14">
    <property type="entry name" value="NACHT DOMAIN-CONTAINING PROTEIN"/>
    <property type="match status" value="1"/>
</dbReference>
<evidence type="ECO:0000259" key="3">
    <source>
        <dbReference type="PROSITE" id="PS50157"/>
    </source>
</evidence>
<evidence type="ECO:0000256" key="2">
    <source>
        <dbReference type="PROSITE-ProRule" id="PRU00042"/>
    </source>
</evidence>
<dbReference type="Gene3D" id="3.30.160.60">
    <property type="entry name" value="Classic Zinc Finger"/>
    <property type="match status" value="2"/>
</dbReference>
<dbReference type="Pfam" id="PF24809">
    <property type="entry name" value="DUF7708"/>
    <property type="match status" value="1"/>
</dbReference>
<feature type="domain" description="C2H2-type" evidence="3">
    <location>
        <begin position="766"/>
        <end position="793"/>
    </location>
</feature>